<protein>
    <recommendedName>
        <fullName evidence="4">Cytochrome c domain-containing protein</fullName>
    </recommendedName>
</protein>
<dbReference type="RefSeq" id="WP_120647789.1">
    <property type="nucleotide sequence ID" value="NZ_RAWB01000627.1"/>
</dbReference>
<dbReference type="AlphaFoldDB" id="A0A3A8NJN9"/>
<feature type="signal peptide" evidence="1">
    <location>
        <begin position="1"/>
        <end position="16"/>
    </location>
</feature>
<organism evidence="2 3">
    <name type="scientific">Corallococcus llansteffanensis</name>
    <dbReference type="NCBI Taxonomy" id="2316731"/>
    <lineage>
        <taxon>Bacteria</taxon>
        <taxon>Pseudomonadati</taxon>
        <taxon>Myxococcota</taxon>
        <taxon>Myxococcia</taxon>
        <taxon>Myxococcales</taxon>
        <taxon>Cystobacterineae</taxon>
        <taxon>Myxococcaceae</taxon>
        <taxon>Corallococcus</taxon>
    </lineage>
</organism>
<evidence type="ECO:0008006" key="4">
    <source>
        <dbReference type="Google" id="ProtNLM"/>
    </source>
</evidence>
<comment type="caution">
    <text evidence="2">The sequence shown here is derived from an EMBL/GenBank/DDBJ whole genome shotgun (WGS) entry which is preliminary data.</text>
</comment>
<evidence type="ECO:0000313" key="2">
    <source>
        <dbReference type="EMBL" id="RKH43769.1"/>
    </source>
</evidence>
<keyword evidence="1" id="KW-0732">Signal</keyword>
<feature type="chain" id="PRO_5017176893" description="Cytochrome c domain-containing protein" evidence="1">
    <location>
        <begin position="17"/>
        <end position="338"/>
    </location>
</feature>
<dbReference type="PROSITE" id="PS51257">
    <property type="entry name" value="PROKAR_LIPOPROTEIN"/>
    <property type="match status" value="1"/>
</dbReference>
<evidence type="ECO:0000313" key="3">
    <source>
        <dbReference type="Proteomes" id="UP000272888"/>
    </source>
</evidence>
<sequence length="338" mass="36682">MKHFTLLLLALPVAFACGRDGTASELPAGARAQDQAACGTPASAETLRIMEGLKPHCEGCHAQGARGYFASANAFQSLLVSDARLVKAGSPDDSELIRLLEGRGSAAFKQMPIGEKSYAQLVSDGTATLPVAEVRAWVQGLTTQQRDARPDPAAPRITRLSATQAQRALYQQLGLTHEDFFVIAKEFGIPMAESRGDDLYPLQPPDAVPAPRQNPTAERFYGLGGGSVMNQTSPDRSTSPTFALTLTQVSQRWCRLSLAKVGNVALFPAGTRRTADPTDVKATLRRWSLHFLGERFTDAQVDALYADVFVPLSTPTDTEPAYVGVCSYFIRHPHWIFY</sequence>
<dbReference type="EMBL" id="RAWB01000627">
    <property type="protein sequence ID" value="RKH43769.1"/>
    <property type="molecule type" value="Genomic_DNA"/>
</dbReference>
<gene>
    <name evidence="2" type="ORF">D7V93_36760</name>
</gene>
<keyword evidence="3" id="KW-1185">Reference proteome</keyword>
<evidence type="ECO:0000256" key="1">
    <source>
        <dbReference type="SAM" id="SignalP"/>
    </source>
</evidence>
<accession>A0A3A8NJN9</accession>
<reference evidence="3" key="1">
    <citation type="submission" date="2018-09" db="EMBL/GenBank/DDBJ databases">
        <authorList>
            <person name="Livingstone P.G."/>
            <person name="Whitworth D.E."/>
        </authorList>
    </citation>
    <scope>NUCLEOTIDE SEQUENCE [LARGE SCALE GENOMIC DNA]</scope>
    <source>
        <strain evidence="3">CA051B</strain>
    </source>
</reference>
<proteinExistence type="predicted"/>
<name>A0A3A8NJN9_9BACT</name>
<dbReference type="Proteomes" id="UP000272888">
    <property type="component" value="Unassembled WGS sequence"/>
</dbReference>